<dbReference type="PANTHER" id="PTHR12001:SF69">
    <property type="entry name" value="ALL TRANS-POLYPRENYL-DIPHOSPHATE SYNTHASE PDSS1"/>
    <property type="match status" value="1"/>
</dbReference>
<comment type="similarity">
    <text evidence="2 6">Belongs to the FPP/GGPP synthase family.</text>
</comment>
<dbReference type="GO" id="GO:0008299">
    <property type="term" value="P:isoprenoid biosynthetic process"/>
    <property type="evidence" value="ECO:0007669"/>
    <property type="project" value="InterPro"/>
</dbReference>
<keyword evidence="5" id="KW-0460">Magnesium</keyword>
<dbReference type="PANTHER" id="PTHR12001">
    <property type="entry name" value="GERANYLGERANYL PYROPHOSPHATE SYNTHASE"/>
    <property type="match status" value="1"/>
</dbReference>
<dbReference type="RefSeq" id="WP_024481735.1">
    <property type="nucleotide sequence ID" value="NZ_FNBD01000001.1"/>
</dbReference>
<dbReference type="GO" id="GO:0046872">
    <property type="term" value="F:metal ion binding"/>
    <property type="evidence" value="ECO:0007669"/>
    <property type="project" value="UniProtKB-KW"/>
</dbReference>
<organism evidence="7 8">
    <name type="scientific">Cellulophaga baltica</name>
    <dbReference type="NCBI Taxonomy" id="76594"/>
    <lineage>
        <taxon>Bacteria</taxon>
        <taxon>Pseudomonadati</taxon>
        <taxon>Bacteroidota</taxon>
        <taxon>Flavobacteriia</taxon>
        <taxon>Flavobacteriales</taxon>
        <taxon>Flavobacteriaceae</taxon>
        <taxon>Cellulophaga</taxon>
    </lineage>
</organism>
<reference evidence="8" key="1">
    <citation type="submission" date="2016-10" db="EMBL/GenBank/DDBJ databases">
        <authorList>
            <person name="Varghese N."/>
            <person name="Submissions S."/>
        </authorList>
    </citation>
    <scope>NUCLEOTIDE SEQUENCE [LARGE SCALE GENOMIC DNA]</scope>
    <source>
        <strain evidence="8">DSM 24729</strain>
    </source>
</reference>
<sequence length="325" mass="37219">MKVVDQIKEPIIAEMELFEKKFYESMTSKVALLNRITHYIVNRKGKQMRPMFVFLTSKLINNGEVNERTYRGASVIELIHTATLVHDDVVDESNKRRGFFSINALWKNKIAVLVGDYLLSKGLLLSIDNGDFDLLKIISVAVREMSEGELLQIEKARRLDITEAVYYEIIRQKTATLIAACCSLGACSVKPDSEEVEVFRKFGEYCGMAFQIKDDLFDYGDAAIGKPTGIDIKEQKMTLPLIYVLNNCSKKEKRWVINSIKNHNKDKKRVKEVINFVKDNGGLDYAITKMLEFKDQALAILETYPDSDYKNSLQLMVNYVVDRKI</sequence>
<dbReference type="InterPro" id="IPR033749">
    <property type="entry name" value="Polyprenyl_synt_CS"/>
</dbReference>
<comment type="cofactor">
    <cofactor evidence="1">
        <name>Mg(2+)</name>
        <dbReference type="ChEBI" id="CHEBI:18420"/>
    </cofactor>
</comment>
<keyword evidence="8" id="KW-1185">Reference proteome</keyword>
<dbReference type="GO" id="GO:0004659">
    <property type="term" value="F:prenyltransferase activity"/>
    <property type="evidence" value="ECO:0007669"/>
    <property type="project" value="InterPro"/>
</dbReference>
<keyword evidence="3 6" id="KW-0808">Transferase</keyword>
<dbReference type="InterPro" id="IPR008949">
    <property type="entry name" value="Isoprenoid_synthase_dom_sf"/>
</dbReference>
<evidence type="ECO:0000256" key="5">
    <source>
        <dbReference type="ARBA" id="ARBA00022842"/>
    </source>
</evidence>
<proteinExistence type="inferred from homology"/>
<protein>
    <submittedName>
        <fullName evidence="7">Octaprenyl-diphosphate synthase</fullName>
    </submittedName>
</protein>
<name>A0A1G7CR26_9FLAO</name>
<dbReference type="Proteomes" id="UP000182114">
    <property type="component" value="Unassembled WGS sequence"/>
</dbReference>
<dbReference type="InterPro" id="IPR000092">
    <property type="entry name" value="Polyprenyl_synt"/>
</dbReference>
<dbReference type="Gene3D" id="1.10.600.10">
    <property type="entry name" value="Farnesyl Diphosphate Synthase"/>
    <property type="match status" value="1"/>
</dbReference>
<dbReference type="SFLD" id="SFLDS00005">
    <property type="entry name" value="Isoprenoid_Synthase_Type_I"/>
    <property type="match status" value="1"/>
</dbReference>
<dbReference type="CDD" id="cd00685">
    <property type="entry name" value="Trans_IPPS_HT"/>
    <property type="match status" value="1"/>
</dbReference>
<evidence type="ECO:0000313" key="8">
    <source>
        <dbReference type="Proteomes" id="UP000182114"/>
    </source>
</evidence>
<evidence type="ECO:0000256" key="6">
    <source>
        <dbReference type="RuleBase" id="RU004466"/>
    </source>
</evidence>
<evidence type="ECO:0000313" key="7">
    <source>
        <dbReference type="EMBL" id="SDE41802.1"/>
    </source>
</evidence>
<dbReference type="SUPFAM" id="SSF48576">
    <property type="entry name" value="Terpenoid synthases"/>
    <property type="match status" value="1"/>
</dbReference>
<dbReference type="AlphaFoldDB" id="A0A1G7CR26"/>
<dbReference type="PROSITE" id="PS00723">
    <property type="entry name" value="POLYPRENYL_SYNTHASE_1"/>
    <property type="match status" value="1"/>
</dbReference>
<dbReference type="Pfam" id="PF00348">
    <property type="entry name" value="polyprenyl_synt"/>
    <property type="match status" value="1"/>
</dbReference>
<evidence type="ECO:0000256" key="1">
    <source>
        <dbReference type="ARBA" id="ARBA00001946"/>
    </source>
</evidence>
<dbReference type="EMBL" id="FNBD01000001">
    <property type="protein sequence ID" value="SDE41802.1"/>
    <property type="molecule type" value="Genomic_DNA"/>
</dbReference>
<accession>A0A1G7CR26</accession>
<evidence type="ECO:0000256" key="2">
    <source>
        <dbReference type="ARBA" id="ARBA00006706"/>
    </source>
</evidence>
<dbReference type="eggNOG" id="COG0142">
    <property type="taxonomic scope" value="Bacteria"/>
</dbReference>
<evidence type="ECO:0000256" key="3">
    <source>
        <dbReference type="ARBA" id="ARBA00022679"/>
    </source>
</evidence>
<gene>
    <name evidence="7" type="ORF">SAMN04487992_10188</name>
</gene>
<keyword evidence="4" id="KW-0479">Metal-binding</keyword>
<evidence type="ECO:0000256" key="4">
    <source>
        <dbReference type="ARBA" id="ARBA00022723"/>
    </source>
</evidence>